<accession>A0A1B1KGZ1</accession>
<sequence length="152" mass="16778">MARRIETVSELSSLVGKDLGTSGWYDITQHRVDLFADATEDHQWIHVDPRRAETESPFGGPIAHGYLTLSLLSTMSLQVLTVERMSMGVNYGLNKVRFPAPVPVGSRVRLAASVVTVEEFDGGAQIVLAATVECDQTQKPVCVAEPVYRYYH</sequence>
<comment type="similarity">
    <text evidence="1">Belongs to the enoyl-CoA hydratase/isomerase family.</text>
</comment>
<gene>
    <name evidence="3" type="ORF">R1CP_36350</name>
</gene>
<evidence type="ECO:0000313" key="3">
    <source>
        <dbReference type="EMBL" id="ANS31876.1"/>
    </source>
</evidence>
<protein>
    <recommendedName>
        <fullName evidence="2">MaoC-like domain-containing protein</fullName>
    </recommendedName>
</protein>
<dbReference type="EMBL" id="CP009112">
    <property type="protein sequence ID" value="ANS31876.1"/>
    <property type="molecule type" value="Genomic_DNA"/>
</dbReference>
<evidence type="ECO:0000256" key="1">
    <source>
        <dbReference type="ARBA" id="ARBA00005254"/>
    </source>
</evidence>
<dbReference type="PANTHER" id="PTHR42993:SF1">
    <property type="entry name" value="MAOC-LIKE DEHYDRATASE DOMAIN-CONTAINING PROTEIN"/>
    <property type="match status" value="1"/>
</dbReference>
<dbReference type="Proteomes" id="UP000186108">
    <property type="component" value="Plasmid pR1CP1"/>
</dbReference>
<evidence type="ECO:0000313" key="4">
    <source>
        <dbReference type="Proteomes" id="UP000186108"/>
    </source>
</evidence>
<dbReference type="AlphaFoldDB" id="A0A1B1KGZ1"/>
<geneLocation type="plasmid" evidence="4">
    <name>pr1cp1</name>
</geneLocation>
<reference evidence="3 4" key="1">
    <citation type="submission" date="2014-07" db="EMBL/GenBank/DDBJ databases">
        <authorList>
            <person name="Zhang J.E."/>
            <person name="Yang H."/>
            <person name="Guo J."/>
            <person name="Deng Z."/>
            <person name="Luo H."/>
            <person name="Luo M."/>
            <person name="Zhao B."/>
        </authorList>
    </citation>
    <scope>NUCLEOTIDE SEQUENCE [LARGE SCALE GENOMIC DNA]</scope>
    <source>
        <strain evidence="3 4">1CP</strain>
        <plasmid evidence="4">Plasmid pr1cp1</plasmid>
    </source>
</reference>
<dbReference type="Gene3D" id="3.10.129.10">
    <property type="entry name" value="Hotdog Thioesterase"/>
    <property type="match status" value="1"/>
</dbReference>
<dbReference type="Pfam" id="PF01575">
    <property type="entry name" value="MaoC_dehydratas"/>
    <property type="match status" value="1"/>
</dbReference>
<feature type="domain" description="MaoC-like" evidence="2">
    <location>
        <begin position="14"/>
        <end position="121"/>
    </location>
</feature>
<name>A0A1B1KGZ1_RHOOP</name>
<dbReference type="PATRIC" id="fig|37919.13.peg.7657"/>
<dbReference type="RefSeq" id="WP_231137981.1">
    <property type="nucleotide sequence ID" value="NZ_CP009112.1"/>
</dbReference>
<keyword evidence="3" id="KW-0614">Plasmid</keyword>
<organism evidence="3 4">
    <name type="scientific">Rhodococcus opacus</name>
    <name type="common">Nocardia opaca</name>
    <dbReference type="NCBI Taxonomy" id="37919"/>
    <lineage>
        <taxon>Bacteria</taxon>
        <taxon>Bacillati</taxon>
        <taxon>Actinomycetota</taxon>
        <taxon>Actinomycetes</taxon>
        <taxon>Mycobacteriales</taxon>
        <taxon>Nocardiaceae</taxon>
        <taxon>Rhodococcus</taxon>
    </lineage>
</organism>
<dbReference type="InterPro" id="IPR039375">
    <property type="entry name" value="NodN-like"/>
</dbReference>
<dbReference type="InterPro" id="IPR002539">
    <property type="entry name" value="MaoC-like_dom"/>
</dbReference>
<dbReference type="SUPFAM" id="SSF54637">
    <property type="entry name" value="Thioesterase/thiol ester dehydrase-isomerase"/>
    <property type="match status" value="1"/>
</dbReference>
<dbReference type="PANTHER" id="PTHR42993">
    <property type="entry name" value="MAOC-LIKE DEHYDRATASE DOMAIN-CONTAINING PROTEIN"/>
    <property type="match status" value="1"/>
</dbReference>
<proteinExistence type="inferred from homology"/>
<dbReference type="CDD" id="cd03450">
    <property type="entry name" value="NodN"/>
    <property type="match status" value="1"/>
</dbReference>
<evidence type="ECO:0000259" key="2">
    <source>
        <dbReference type="Pfam" id="PF01575"/>
    </source>
</evidence>
<dbReference type="InterPro" id="IPR029069">
    <property type="entry name" value="HotDog_dom_sf"/>
</dbReference>